<proteinExistence type="predicted"/>
<evidence type="ECO:0000313" key="1">
    <source>
        <dbReference type="EMBL" id="GIY85555.1"/>
    </source>
</evidence>
<keyword evidence="2" id="KW-1185">Reference proteome</keyword>
<dbReference type="EMBL" id="BPLQ01015065">
    <property type="protein sequence ID" value="GIY85555.1"/>
    <property type="molecule type" value="Genomic_DNA"/>
</dbReference>
<dbReference type="AlphaFoldDB" id="A0AAV4WRM5"/>
<reference evidence="1 2" key="1">
    <citation type="submission" date="2021-06" db="EMBL/GenBank/DDBJ databases">
        <title>Caerostris darwini draft genome.</title>
        <authorList>
            <person name="Kono N."/>
            <person name="Arakawa K."/>
        </authorList>
    </citation>
    <scope>NUCLEOTIDE SEQUENCE [LARGE SCALE GENOMIC DNA]</scope>
</reference>
<sequence length="93" mass="10046">MGISLSSVVLSLGVHLKPPWNLFHVLIWESSSQGGMTKTLSSNGFGVSASSTQHVSTVETYLDCFTPLDWLMGVMRYACGAHTFPERSIPGSI</sequence>
<organism evidence="1 2">
    <name type="scientific">Caerostris darwini</name>
    <dbReference type="NCBI Taxonomy" id="1538125"/>
    <lineage>
        <taxon>Eukaryota</taxon>
        <taxon>Metazoa</taxon>
        <taxon>Ecdysozoa</taxon>
        <taxon>Arthropoda</taxon>
        <taxon>Chelicerata</taxon>
        <taxon>Arachnida</taxon>
        <taxon>Araneae</taxon>
        <taxon>Araneomorphae</taxon>
        <taxon>Entelegynae</taxon>
        <taxon>Araneoidea</taxon>
        <taxon>Araneidae</taxon>
        <taxon>Caerostris</taxon>
    </lineage>
</organism>
<evidence type="ECO:0000313" key="2">
    <source>
        <dbReference type="Proteomes" id="UP001054837"/>
    </source>
</evidence>
<accession>A0AAV4WRM5</accession>
<name>A0AAV4WRM5_9ARAC</name>
<dbReference type="Proteomes" id="UP001054837">
    <property type="component" value="Unassembled WGS sequence"/>
</dbReference>
<gene>
    <name evidence="1" type="ORF">CDAR_540401</name>
</gene>
<protein>
    <submittedName>
        <fullName evidence="1">Uncharacterized protein</fullName>
    </submittedName>
</protein>
<comment type="caution">
    <text evidence="1">The sequence shown here is derived from an EMBL/GenBank/DDBJ whole genome shotgun (WGS) entry which is preliminary data.</text>
</comment>